<proteinExistence type="predicted"/>
<comment type="caution">
    <text evidence="1">The sequence shown here is derived from an EMBL/GenBank/DDBJ whole genome shotgun (WGS) entry which is preliminary data.</text>
</comment>
<protein>
    <submittedName>
        <fullName evidence="1">Uncharacterized protein</fullName>
    </submittedName>
</protein>
<organism evidence="1 2">
    <name type="scientific">Candidatus Wolfebacteria bacterium CG_4_9_14_3_um_filter_37_9</name>
    <dbReference type="NCBI Taxonomy" id="1975065"/>
    <lineage>
        <taxon>Bacteria</taxon>
        <taxon>Candidatus Wolfeibacteriota</taxon>
    </lineage>
</organism>
<dbReference type="Proteomes" id="UP000231634">
    <property type="component" value="Unassembled WGS sequence"/>
</dbReference>
<evidence type="ECO:0000313" key="2">
    <source>
        <dbReference type="Proteomes" id="UP000231634"/>
    </source>
</evidence>
<dbReference type="EMBL" id="PFWX01000020">
    <property type="protein sequence ID" value="PJA41716.1"/>
    <property type="molecule type" value="Genomic_DNA"/>
</dbReference>
<evidence type="ECO:0000313" key="1">
    <source>
        <dbReference type="EMBL" id="PJA41716.1"/>
    </source>
</evidence>
<gene>
    <name evidence="1" type="ORF">CO177_00845</name>
</gene>
<reference evidence="2" key="1">
    <citation type="submission" date="2017-09" db="EMBL/GenBank/DDBJ databases">
        <title>Depth-based differentiation of microbial function through sediment-hosted aquifers and enrichment of novel symbionts in the deep terrestrial subsurface.</title>
        <authorList>
            <person name="Probst A.J."/>
            <person name="Ladd B."/>
            <person name="Jarett J.K."/>
            <person name="Geller-Mcgrath D.E."/>
            <person name="Sieber C.M.K."/>
            <person name="Emerson J.B."/>
            <person name="Anantharaman K."/>
            <person name="Thomas B.C."/>
            <person name="Malmstrom R."/>
            <person name="Stieglmeier M."/>
            <person name="Klingl A."/>
            <person name="Woyke T."/>
            <person name="Ryan C.M."/>
            <person name="Banfield J.F."/>
        </authorList>
    </citation>
    <scope>NUCLEOTIDE SEQUENCE [LARGE SCALE GENOMIC DNA]</scope>
</reference>
<name>A0A2M7X697_9BACT</name>
<dbReference type="AlphaFoldDB" id="A0A2M7X697"/>
<accession>A0A2M7X697</accession>
<sequence>METIIKKTINLPRKSVENLFEAMSIFESAQGEIEDFLISRNKFIMNKIKKARKEHLKGGLKDFNALAKKYV</sequence>